<evidence type="ECO:0000256" key="7">
    <source>
        <dbReference type="SAM" id="MobiDB-lite"/>
    </source>
</evidence>
<proteinExistence type="inferred from homology"/>
<feature type="compositionally biased region" description="Pro residues" evidence="7">
    <location>
        <begin position="47"/>
        <end position="56"/>
    </location>
</feature>
<feature type="region of interest" description="Disordered" evidence="7">
    <location>
        <begin position="43"/>
        <end position="62"/>
    </location>
</feature>
<reference evidence="10 11" key="1">
    <citation type="submission" date="2017-10" db="EMBL/GenBank/DDBJ databases">
        <title>Sequencing the genomes of 1000 actinobacteria strains.</title>
        <authorList>
            <person name="Klenk H.-P."/>
        </authorList>
    </citation>
    <scope>NUCLEOTIDE SEQUENCE [LARGE SCALE GENOMIC DNA]</scope>
    <source>
        <strain evidence="10 11">DSM 21863</strain>
    </source>
</reference>
<comment type="caution">
    <text evidence="10">The sequence shown here is derived from an EMBL/GenBank/DDBJ whole genome shotgun (WGS) entry which is preliminary data.</text>
</comment>
<comment type="similarity">
    <text evidence="1 6">Belongs to the thiolase-like superfamily. Thiolase family.</text>
</comment>
<dbReference type="EC" id="2.3.1.9" evidence="2"/>
<dbReference type="InterPro" id="IPR002155">
    <property type="entry name" value="Thiolase"/>
</dbReference>
<evidence type="ECO:0000256" key="2">
    <source>
        <dbReference type="ARBA" id="ARBA00012705"/>
    </source>
</evidence>
<dbReference type="AlphaFoldDB" id="A0A2A9EVT6"/>
<evidence type="ECO:0000259" key="8">
    <source>
        <dbReference type="Pfam" id="PF00108"/>
    </source>
</evidence>
<organism evidence="10 11">
    <name type="scientific">Isoptericola jiangsuensis</name>
    <dbReference type="NCBI Taxonomy" id="548579"/>
    <lineage>
        <taxon>Bacteria</taxon>
        <taxon>Bacillati</taxon>
        <taxon>Actinomycetota</taxon>
        <taxon>Actinomycetes</taxon>
        <taxon>Micrococcales</taxon>
        <taxon>Promicromonosporaceae</taxon>
        <taxon>Isoptericola</taxon>
    </lineage>
</organism>
<evidence type="ECO:0000256" key="5">
    <source>
        <dbReference type="ARBA" id="ARBA00040529"/>
    </source>
</evidence>
<dbReference type="GO" id="GO:0003985">
    <property type="term" value="F:acetyl-CoA C-acetyltransferase activity"/>
    <property type="evidence" value="ECO:0007669"/>
    <property type="project" value="UniProtKB-EC"/>
</dbReference>
<dbReference type="InterPro" id="IPR020616">
    <property type="entry name" value="Thiolase_N"/>
</dbReference>
<evidence type="ECO:0000313" key="10">
    <source>
        <dbReference type="EMBL" id="PFG42631.1"/>
    </source>
</evidence>
<dbReference type="SUPFAM" id="SSF53901">
    <property type="entry name" value="Thiolase-like"/>
    <property type="match status" value="2"/>
</dbReference>
<dbReference type="Gene3D" id="3.40.47.10">
    <property type="match status" value="1"/>
</dbReference>
<dbReference type="PANTHER" id="PTHR18919">
    <property type="entry name" value="ACETYL-COA C-ACYLTRANSFERASE"/>
    <property type="match status" value="1"/>
</dbReference>
<dbReference type="EMBL" id="PDJJ01000001">
    <property type="protein sequence ID" value="PFG42631.1"/>
    <property type="molecule type" value="Genomic_DNA"/>
</dbReference>
<protein>
    <recommendedName>
        <fullName evidence="5">Probable acetyl-CoA acetyltransferase</fullName>
        <ecNumber evidence="2">2.3.1.9</ecNumber>
    </recommendedName>
</protein>
<keyword evidence="3 6" id="KW-0808">Transferase</keyword>
<accession>A0A2A9EVT6</accession>
<keyword evidence="11" id="KW-1185">Reference proteome</keyword>
<dbReference type="RefSeq" id="WP_245852193.1">
    <property type="nucleotide sequence ID" value="NZ_PDJJ01000001.1"/>
</dbReference>
<keyword evidence="4 6" id="KW-0012">Acyltransferase</keyword>
<sequence length="390" mass="38527">MSVIVAARRTWVGRAGRGHAAQDETTLAAAVLAACAQDLAGGLRAAPPGPRGPGTPPRGERADVDDVLLGNAAGHGGDVARRAALAAFGRHVPGVGVDRQCASGLAAVVLGSALVDARQADVVLAGGVEVAGRAPTRAHGPLRYARASFAPPPWADPDLGLAAEALATRRGIDRERQHTCAATSHARILAAHAADRFAAETTGVGSLAHDEHARTVPPGMQARLPGAFTPGGSVTALSAAPAADGAAAVALVADDALPPGAAGLRVVATVAVAGTPADAPLAVVPAVRRVCARAGVRLDDVAALEVVEAFAGQVLAVGDDLGLDVLADPRWNADGGALGRGHPFGASGAVALVRLFSRLVRADVPDGSLGVAAAAAAGGQGVAVLVEVVR</sequence>
<evidence type="ECO:0000256" key="1">
    <source>
        <dbReference type="ARBA" id="ARBA00010982"/>
    </source>
</evidence>
<dbReference type="Proteomes" id="UP000224130">
    <property type="component" value="Unassembled WGS sequence"/>
</dbReference>
<feature type="domain" description="Thiolase N-terminal" evidence="8">
    <location>
        <begin position="62"/>
        <end position="253"/>
    </location>
</feature>
<dbReference type="InterPro" id="IPR016039">
    <property type="entry name" value="Thiolase-like"/>
</dbReference>
<evidence type="ECO:0000313" key="11">
    <source>
        <dbReference type="Proteomes" id="UP000224130"/>
    </source>
</evidence>
<gene>
    <name evidence="10" type="ORF">ATJ88_1297</name>
</gene>
<dbReference type="Pfam" id="PF02803">
    <property type="entry name" value="Thiolase_C"/>
    <property type="match status" value="1"/>
</dbReference>
<feature type="domain" description="Thiolase C-terminal" evidence="9">
    <location>
        <begin position="266"/>
        <end position="387"/>
    </location>
</feature>
<evidence type="ECO:0000256" key="6">
    <source>
        <dbReference type="RuleBase" id="RU003557"/>
    </source>
</evidence>
<dbReference type="InterPro" id="IPR020617">
    <property type="entry name" value="Thiolase_C"/>
</dbReference>
<dbReference type="Pfam" id="PF00108">
    <property type="entry name" value="Thiolase_N"/>
    <property type="match status" value="1"/>
</dbReference>
<evidence type="ECO:0000259" key="9">
    <source>
        <dbReference type="Pfam" id="PF02803"/>
    </source>
</evidence>
<evidence type="ECO:0000256" key="4">
    <source>
        <dbReference type="ARBA" id="ARBA00023315"/>
    </source>
</evidence>
<dbReference type="PIRSF" id="PIRSF000429">
    <property type="entry name" value="Ac-CoA_Ac_transf"/>
    <property type="match status" value="1"/>
</dbReference>
<name>A0A2A9EVT6_9MICO</name>
<dbReference type="PANTHER" id="PTHR18919:SF107">
    <property type="entry name" value="ACETYL-COA ACETYLTRANSFERASE, CYTOSOLIC"/>
    <property type="match status" value="1"/>
</dbReference>
<evidence type="ECO:0000256" key="3">
    <source>
        <dbReference type="ARBA" id="ARBA00022679"/>
    </source>
</evidence>